<dbReference type="Pfam" id="PF14493">
    <property type="entry name" value="HTH_40"/>
    <property type="match status" value="1"/>
</dbReference>
<keyword evidence="2" id="KW-0175">Coiled coil</keyword>
<dbReference type="SUPFAM" id="SSF48371">
    <property type="entry name" value="ARM repeat"/>
    <property type="match status" value="1"/>
</dbReference>
<protein>
    <submittedName>
        <fullName evidence="4">HEAT repeat-containing protein</fullName>
    </submittedName>
</protein>
<dbReference type="AlphaFoldDB" id="A0A1M6T6Y7"/>
<dbReference type="SMART" id="SM00567">
    <property type="entry name" value="EZ_HEAT"/>
    <property type="match status" value="2"/>
</dbReference>
<evidence type="ECO:0000259" key="3">
    <source>
        <dbReference type="Pfam" id="PF14493"/>
    </source>
</evidence>
<feature type="coiled-coil region" evidence="2">
    <location>
        <begin position="75"/>
        <end position="105"/>
    </location>
</feature>
<dbReference type="InterPro" id="IPR011989">
    <property type="entry name" value="ARM-like"/>
</dbReference>
<dbReference type="PANTHER" id="PTHR12697:SF5">
    <property type="entry name" value="DEOXYHYPUSINE HYDROXYLASE"/>
    <property type="match status" value="1"/>
</dbReference>
<dbReference type="EMBL" id="FRAJ01000024">
    <property type="protein sequence ID" value="SHK52656.1"/>
    <property type="molecule type" value="Genomic_DNA"/>
</dbReference>
<evidence type="ECO:0000256" key="1">
    <source>
        <dbReference type="ARBA" id="ARBA00045876"/>
    </source>
</evidence>
<evidence type="ECO:0000313" key="5">
    <source>
        <dbReference type="Proteomes" id="UP000184082"/>
    </source>
</evidence>
<name>A0A1M6T6Y7_9FIRM</name>
<dbReference type="InterPro" id="IPR021133">
    <property type="entry name" value="HEAT_type_2"/>
</dbReference>
<dbReference type="InterPro" id="IPR004155">
    <property type="entry name" value="PBS_lyase_HEAT"/>
</dbReference>
<dbReference type="InterPro" id="IPR016024">
    <property type="entry name" value="ARM-type_fold"/>
</dbReference>
<dbReference type="Gene3D" id="1.25.10.10">
    <property type="entry name" value="Leucine-rich Repeat Variant"/>
    <property type="match status" value="1"/>
</dbReference>
<dbReference type="PANTHER" id="PTHR12697">
    <property type="entry name" value="PBS LYASE HEAT-LIKE PROTEIN"/>
    <property type="match status" value="1"/>
</dbReference>
<dbReference type="GO" id="GO:0016491">
    <property type="term" value="F:oxidoreductase activity"/>
    <property type="evidence" value="ECO:0007669"/>
    <property type="project" value="TreeGrafter"/>
</dbReference>
<proteinExistence type="predicted"/>
<evidence type="ECO:0000313" key="4">
    <source>
        <dbReference type="EMBL" id="SHK52656.1"/>
    </source>
</evidence>
<organism evidence="4 5">
    <name type="scientific">Caminicella sporogenes DSM 14501</name>
    <dbReference type="NCBI Taxonomy" id="1121266"/>
    <lineage>
        <taxon>Bacteria</taxon>
        <taxon>Bacillati</taxon>
        <taxon>Bacillota</taxon>
        <taxon>Clostridia</taxon>
        <taxon>Peptostreptococcales</taxon>
        <taxon>Caminicellaceae</taxon>
        <taxon>Caminicella</taxon>
    </lineage>
</organism>
<feature type="domain" description="Helicase Helix-turn-helix" evidence="3">
    <location>
        <begin position="19"/>
        <end position="91"/>
    </location>
</feature>
<gene>
    <name evidence="4" type="ORF">SAMN02745883_02252</name>
</gene>
<comment type="function">
    <text evidence="1">Catalyzes the hydroxylation of the N(6)-(4-aminobutyl)-L-lysine intermediate produced by deoxyhypusine synthase/DHPS on a critical lysine of the eukaryotic translation initiation factor 5A/eIF-5A. This is the second step of the post-translational modification of that lysine into an unusual amino acid residue named hypusine. Hypusination is unique to mature eIF-5A factor and is essential for its function.</text>
</comment>
<dbReference type="InterPro" id="IPR029491">
    <property type="entry name" value="Helicase_HTH"/>
</dbReference>
<dbReference type="Pfam" id="PF13646">
    <property type="entry name" value="HEAT_2"/>
    <property type="match status" value="1"/>
</dbReference>
<keyword evidence="5" id="KW-1185">Reference proteome</keyword>
<reference evidence="4 5" key="1">
    <citation type="submission" date="2016-11" db="EMBL/GenBank/DDBJ databases">
        <authorList>
            <person name="Jaros S."/>
            <person name="Januszkiewicz K."/>
            <person name="Wedrychowicz H."/>
        </authorList>
    </citation>
    <scope>NUCLEOTIDE SEQUENCE [LARGE SCALE GENOMIC DNA]</scope>
    <source>
        <strain evidence="4 5">DSM 14501</strain>
    </source>
</reference>
<dbReference type="PROSITE" id="PS50077">
    <property type="entry name" value="HEAT_REPEAT"/>
    <property type="match status" value="1"/>
</dbReference>
<dbReference type="RefSeq" id="WP_072968591.1">
    <property type="nucleotide sequence ID" value="NZ_FRAJ01000024.1"/>
</dbReference>
<sequence>MDNKKISWEEIVKLDDCLITYFLYREGKSIKAISKIRNIHREIVEKDIVEAKIKLRMLRMSNKGEKKSLLDKMLEVSKEERLRFINEELDEIENLKKEIKLRYKDFTNPDDKMILIWIIGELKDKELINIIAKDIINKNGNIRRMVCSALGKIGDKKAVPFLNKALKDKKPQVRQYAAKALKNIGNENTVKILIQIINNKAEKKYVKKACIEALKSIKEFN</sequence>
<dbReference type="Proteomes" id="UP000184082">
    <property type="component" value="Unassembled WGS sequence"/>
</dbReference>
<accession>A0A1M6T6Y7</accession>
<evidence type="ECO:0000256" key="2">
    <source>
        <dbReference type="SAM" id="Coils"/>
    </source>
</evidence>
<dbReference type="STRING" id="1121266.SAMN02745883_02252"/>